<dbReference type="InterPro" id="IPR023267">
    <property type="entry name" value="RCMT"/>
</dbReference>
<evidence type="ECO:0000313" key="8">
    <source>
        <dbReference type="Proteomes" id="UP000679848"/>
    </source>
</evidence>
<dbReference type="NCBIfam" id="TIGR00563">
    <property type="entry name" value="rsmB"/>
    <property type="match status" value="1"/>
</dbReference>
<dbReference type="Proteomes" id="UP000679848">
    <property type="component" value="Plasmid pMM59_01"/>
</dbReference>
<evidence type="ECO:0000259" key="6">
    <source>
        <dbReference type="Pfam" id="PF22458"/>
    </source>
</evidence>
<dbReference type="CDD" id="cd02440">
    <property type="entry name" value="AdoMet_MTases"/>
    <property type="match status" value="1"/>
</dbReference>
<keyword evidence="7" id="KW-0489">Methyltransferase</keyword>
<dbReference type="Gene3D" id="3.30.70.1170">
    <property type="entry name" value="Sun protein, domain 3"/>
    <property type="match status" value="1"/>
</dbReference>
<name>A0A830U8E9_9FIRM</name>
<keyword evidence="1" id="KW-0963">Cytoplasm</keyword>
<dbReference type="InterPro" id="IPR054728">
    <property type="entry name" value="RsmB-like_ferredoxin"/>
</dbReference>
<evidence type="ECO:0000313" key="7">
    <source>
        <dbReference type="EMBL" id="BCK85800.1"/>
    </source>
</evidence>
<dbReference type="Pfam" id="PF01189">
    <property type="entry name" value="Methyltr_RsmB-F"/>
    <property type="match status" value="1"/>
</dbReference>
<feature type="domain" description="SAM-dependent methyltransferase RsmB-F/NOP2-type catalytic core" evidence="5">
    <location>
        <begin position="249"/>
        <end position="435"/>
    </location>
</feature>
<dbReference type="InterPro" id="IPR049560">
    <property type="entry name" value="MeTrfase_RsmB-F_NOP2_cat"/>
</dbReference>
<dbReference type="PANTHER" id="PTHR22807:SF53">
    <property type="entry name" value="RIBOSOMAL RNA SMALL SUBUNIT METHYLTRANSFERASE B-RELATED"/>
    <property type="match status" value="1"/>
</dbReference>
<dbReference type="NCBIfam" id="NF011494">
    <property type="entry name" value="PRK14902.1"/>
    <property type="match status" value="1"/>
</dbReference>
<accession>A0A830U8E9</accession>
<dbReference type="EMBL" id="AP023421">
    <property type="protein sequence ID" value="BCK85800.1"/>
    <property type="molecule type" value="Genomic_DNA"/>
</dbReference>
<dbReference type="RefSeq" id="WP_228300583.1">
    <property type="nucleotide sequence ID" value="NZ_AP023421.1"/>
</dbReference>
<keyword evidence="7" id="KW-0614">Plasmid</keyword>
<dbReference type="Gene3D" id="3.40.50.150">
    <property type="entry name" value="Vaccinia Virus protein VP39"/>
    <property type="match status" value="1"/>
</dbReference>
<keyword evidence="8" id="KW-1185">Reference proteome</keyword>
<geneLocation type="plasmid" evidence="7 8">
    <name>pMM59_01</name>
</geneLocation>
<dbReference type="SUPFAM" id="SSF48013">
    <property type="entry name" value="NusB-like"/>
    <property type="match status" value="1"/>
</dbReference>
<evidence type="ECO:0000256" key="1">
    <source>
        <dbReference type="ARBA" id="ARBA00022490"/>
    </source>
</evidence>
<dbReference type="Pfam" id="PF01029">
    <property type="entry name" value="NusB"/>
    <property type="match status" value="1"/>
</dbReference>
<dbReference type="PANTHER" id="PTHR22807">
    <property type="entry name" value="NOP2 YEAST -RELATED NOL1/NOP2/FMU SUN DOMAIN-CONTAINING"/>
    <property type="match status" value="1"/>
</dbReference>
<dbReference type="SUPFAM" id="SSF53335">
    <property type="entry name" value="S-adenosyl-L-methionine-dependent methyltransferases"/>
    <property type="match status" value="1"/>
</dbReference>
<evidence type="ECO:0000259" key="4">
    <source>
        <dbReference type="Pfam" id="PF01029"/>
    </source>
</evidence>
<dbReference type="GO" id="GO:0006355">
    <property type="term" value="P:regulation of DNA-templated transcription"/>
    <property type="evidence" value="ECO:0007669"/>
    <property type="project" value="InterPro"/>
</dbReference>
<dbReference type="PRINTS" id="PR02008">
    <property type="entry name" value="RCMTFAMILY"/>
</dbReference>
<dbReference type="GO" id="GO:0003723">
    <property type="term" value="F:RNA binding"/>
    <property type="evidence" value="ECO:0007669"/>
    <property type="project" value="UniProtKB-KW"/>
</dbReference>
<dbReference type="Gene3D" id="1.10.940.10">
    <property type="entry name" value="NusB-like"/>
    <property type="match status" value="1"/>
</dbReference>
<dbReference type="AlphaFoldDB" id="A0A830U8E9"/>
<evidence type="ECO:0000259" key="5">
    <source>
        <dbReference type="Pfam" id="PF01189"/>
    </source>
</evidence>
<feature type="domain" description="Ribosomal RNA small subunit methyltransferase B-like ferredoxin-like" evidence="6">
    <location>
        <begin position="148"/>
        <end position="220"/>
    </location>
</feature>
<reference evidence="7" key="1">
    <citation type="submission" date="2020-09" db="EMBL/GenBank/DDBJ databases">
        <title>New species isolated from human feces.</title>
        <authorList>
            <person name="Kitahara M."/>
            <person name="Shigeno Y."/>
            <person name="Shime M."/>
            <person name="Matsumoto Y."/>
            <person name="Nakamura S."/>
            <person name="Motooka D."/>
            <person name="Fukuoka S."/>
            <person name="Nishikawa H."/>
            <person name="Benno Y."/>
        </authorList>
    </citation>
    <scope>NUCLEOTIDE SEQUENCE</scope>
    <source>
        <strain evidence="7">MM59</strain>
        <plasmid evidence="7">pMM59_01</plasmid>
    </source>
</reference>
<sequence>MSRETALRVLIACRTNGAWADAALQAQIKRAALSRRDAALCSRLVYGVLQNQLLLDFYIGTYCSQRPDHLQPPLQDILRLGAYQILYLEKVPDSAAVNSSVELAKHMKRGQAAGLVNAVLRKLSQNKDRLPAIPDQDEAKYLSIRYSHPKWLVKRLLPILGRTETEVFLACGNTQPPITAQINTCRTTAERTAEALAVEGVRAEAHPWMPACLLLSGTGDLEHVEAFQSGSFYIQDPAARLSVMASGIKPGERMLDVCAAPGGKSFAAAIQMGDRGTVLACDIHQNKLKRIHDGAARLGLQSIETTAVDGRIFRAEWEGRFDLVLVDAPCSGLGIIRKKPDIRYKKLDSLFAMPVIQRAILDNAARYVRPGGTLLYSTCTILPEENEEVSDGFLSEHPEFLMTPFTLPEPIGTCNGRMTLWPHRHQTDGFYICRMTRRP</sequence>
<evidence type="ECO:0000256" key="2">
    <source>
        <dbReference type="ARBA" id="ARBA00022552"/>
    </source>
</evidence>
<keyword evidence="3" id="KW-0694">RNA-binding</keyword>
<keyword evidence="7" id="KW-0808">Transferase</keyword>
<organism evidence="7 8">
    <name type="scientific">Pusillibacter faecalis</name>
    <dbReference type="NCBI Taxonomy" id="2714358"/>
    <lineage>
        <taxon>Bacteria</taxon>
        <taxon>Bacillati</taxon>
        <taxon>Bacillota</taxon>
        <taxon>Clostridia</taxon>
        <taxon>Eubacteriales</taxon>
        <taxon>Oscillospiraceae</taxon>
        <taxon>Pusillibacter</taxon>
    </lineage>
</organism>
<keyword evidence="2" id="KW-0698">rRNA processing</keyword>
<dbReference type="InterPro" id="IPR029063">
    <property type="entry name" value="SAM-dependent_MTases_sf"/>
</dbReference>
<gene>
    <name evidence="7" type="ORF">MM59RIKEN_31190</name>
</gene>
<feature type="domain" description="NusB/RsmB/TIM44" evidence="4">
    <location>
        <begin position="2"/>
        <end position="124"/>
    </location>
</feature>
<dbReference type="InterPro" id="IPR035926">
    <property type="entry name" value="NusB-like_sf"/>
</dbReference>
<dbReference type="GO" id="GO:0008649">
    <property type="term" value="F:rRNA methyltransferase activity"/>
    <property type="evidence" value="ECO:0007669"/>
    <property type="project" value="InterPro"/>
</dbReference>
<dbReference type="InterPro" id="IPR006027">
    <property type="entry name" value="NusB_RsmB_TIM44"/>
</dbReference>
<evidence type="ECO:0000256" key="3">
    <source>
        <dbReference type="ARBA" id="ARBA00022884"/>
    </source>
</evidence>
<protein>
    <submittedName>
        <fullName evidence="7">Ribosomal RNA small subunit methyltransferase B</fullName>
    </submittedName>
</protein>
<dbReference type="InterPro" id="IPR004573">
    <property type="entry name" value="rRNA_ssu_MeTfrase_B"/>
</dbReference>
<dbReference type="KEGG" id="pfaa:MM59RIKEN_31190"/>
<proteinExistence type="predicted"/>
<dbReference type="Pfam" id="PF22458">
    <property type="entry name" value="RsmF-B_ferredox"/>
    <property type="match status" value="1"/>
</dbReference>